<accession>A0A852ZP60</accession>
<dbReference type="InterPro" id="IPR010451">
    <property type="entry name" value="Acetoacetate_decarboxylase"/>
</dbReference>
<dbReference type="SUPFAM" id="SSF160104">
    <property type="entry name" value="Acetoacetate decarboxylase-like"/>
    <property type="match status" value="1"/>
</dbReference>
<name>A0A852ZP60_9ACTN</name>
<dbReference type="GO" id="GO:0016829">
    <property type="term" value="F:lyase activity"/>
    <property type="evidence" value="ECO:0007669"/>
    <property type="project" value="InterPro"/>
</dbReference>
<organism evidence="1 2">
    <name type="scientific">Actinopolymorpha rutila</name>
    <dbReference type="NCBI Taxonomy" id="446787"/>
    <lineage>
        <taxon>Bacteria</taxon>
        <taxon>Bacillati</taxon>
        <taxon>Actinomycetota</taxon>
        <taxon>Actinomycetes</taxon>
        <taxon>Propionibacteriales</taxon>
        <taxon>Actinopolymorphaceae</taxon>
        <taxon>Actinopolymorpha</taxon>
    </lineage>
</organism>
<keyword evidence="2" id="KW-1185">Reference proteome</keyword>
<comment type="caution">
    <text evidence="1">The sequence shown here is derived from an EMBL/GenBank/DDBJ whole genome shotgun (WGS) entry which is preliminary data.</text>
</comment>
<dbReference type="RefSeq" id="WP_202889325.1">
    <property type="nucleotide sequence ID" value="NZ_BAAARR010000016.1"/>
</dbReference>
<dbReference type="Proteomes" id="UP000579605">
    <property type="component" value="Unassembled WGS sequence"/>
</dbReference>
<dbReference type="Pfam" id="PF06314">
    <property type="entry name" value="ADC"/>
    <property type="match status" value="1"/>
</dbReference>
<dbReference type="EMBL" id="JACBZH010000001">
    <property type="protein sequence ID" value="NYH90840.1"/>
    <property type="molecule type" value="Genomic_DNA"/>
</dbReference>
<sequence length="319" mass="34658">MNGPVFGPVLDHVNGSLLRRATGMAFRLMPSPVPRRQWRIAGRHALVDGVPFVMPVDSRDAPALMAAFSVDGDAAKEKLPGNELHPLRLANGRGLLLITVISYQHTDIGRYIEYSIGIMCTHGVRPAPRLLPGLLRGRFGTGLYILDLPVSTEISVKGGKGIWGMPKHRAPLSFEVTDRTVAAQYDSDGLLAARVEIDRPSFGPLPLQAAAVAYAPFRGMLMRSTLYFTSDAYIAVAPRASGSLRLGHAPGVRQLHDLGISRRPLFTAFLPSVSGLLDDHVESWFLTSKHRVRERPEGLASVVDLGLSEDWPPAPVAKV</sequence>
<gene>
    <name evidence="1" type="ORF">F4554_003478</name>
</gene>
<evidence type="ECO:0000313" key="2">
    <source>
        <dbReference type="Proteomes" id="UP000579605"/>
    </source>
</evidence>
<evidence type="ECO:0008006" key="3">
    <source>
        <dbReference type="Google" id="ProtNLM"/>
    </source>
</evidence>
<dbReference type="Gene3D" id="2.40.400.10">
    <property type="entry name" value="Acetoacetate decarboxylase-like"/>
    <property type="match status" value="1"/>
</dbReference>
<dbReference type="InterPro" id="IPR023375">
    <property type="entry name" value="ADC_dom_sf"/>
</dbReference>
<dbReference type="AlphaFoldDB" id="A0A852ZP60"/>
<proteinExistence type="predicted"/>
<reference evidence="1 2" key="1">
    <citation type="submission" date="2020-07" db="EMBL/GenBank/DDBJ databases">
        <title>Sequencing the genomes of 1000 actinobacteria strains.</title>
        <authorList>
            <person name="Klenk H.-P."/>
        </authorList>
    </citation>
    <scope>NUCLEOTIDE SEQUENCE [LARGE SCALE GENOMIC DNA]</scope>
    <source>
        <strain evidence="1 2">DSM 18448</strain>
    </source>
</reference>
<protein>
    <recommendedName>
        <fullName evidence="3">Acetoacetate decarboxylase (ADC)</fullName>
    </recommendedName>
</protein>
<evidence type="ECO:0000313" key="1">
    <source>
        <dbReference type="EMBL" id="NYH90840.1"/>
    </source>
</evidence>